<gene>
    <name evidence="1" type="ORF">METZ01_LOCUS245180</name>
</gene>
<reference evidence="1" key="1">
    <citation type="submission" date="2018-05" db="EMBL/GenBank/DDBJ databases">
        <authorList>
            <person name="Lanie J.A."/>
            <person name="Ng W.-L."/>
            <person name="Kazmierczak K.M."/>
            <person name="Andrzejewski T.M."/>
            <person name="Davidsen T.M."/>
            <person name="Wayne K.J."/>
            <person name="Tettelin H."/>
            <person name="Glass J.I."/>
            <person name="Rusch D."/>
            <person name="Podicherti R."/>
            <person name="Tsui H.-C.T."/>
            <person name="Winkler M.E."/>
        </authorList>
    </citation>
    <scope>NUCLEOTIDE SEQUENCE</scope>
</reference>
<organism evidence="1">
    <name type="scientific">marine metagenome</name>
    <dbReference type="NCBI Taxonomy" id="408172"/>
    <lineage>
        <taxon>unclassified sequences</taxon>
        <taxon>metagenomes</taxon>
        <taxon>ecological metagenomes</taxon>
    </lineage>
</organism>
<name>A0A382HYC0_9ZZZZ</name>
<dbReference type="AlphaFoldDB" id="A0A382HYC0"/>
<proteinExistence type="predicted"/>
<evidence type="ECO:0000313" key="1">
    <source>
        <dbReference type="EMBL" id="SVB92326.1"/>
    </source>
</evidence>
<sequence length="43" mass="4391">MTAALPLTVAGTAADQASLSGKALLRSLLIPRTISVNGEPRTK</sequence>
<dbReference type="EMBL" id="UINC01064047">
    <property type="protein sequence ID" value="SVB92326.1"/>
    <property type="molecule type" value="Genomic_DNA"/>
</dbReference>
<protein>
    <submittedName>
        <fullName evidence="1">Uncharacterized protein</fullName>
    </submittedName>
</protein>
<accession>A0A382HYC0</accession>